<keyword evidence="1" id="KW-0732">Signal</keyword>
<dbReference type="NCBIfam" id="TIGR02595">
    <property type="entry name" value="PEP_CTERM"/>
    <property type="match status" value="1"/>
</dbReference>
<feature type="signal peptide" evidence="1">
    <location>
        <begin position="1"/>
        <end position="19"/>
    </location>
</feature>
<reference evidence="3 4" key="1">
    <citation type="submission" date="2024-09" db="EMBL/GenBank/DDBJ databases">
        <title>Novel species of the genus Pelomonas and Roseateles isolated from streams.</title>
        <authorList>
            <person name="Lu H."/>
        </authorList>
    </citation>
    <scope>NUCLEOTIDE SEQUENCE [LARGE SCALE GENOMIC DNA]</scope>
    <source>
        <strain evidence="3 4">DC23W</strain>
    </source>
</reference>
<feature type="chain" id="PRO_5046520225" evidence="1">
    <location>
        <begin position="20"/>
        <end position="215"/>
    </location>
</feature>
<dbReference type="EMBL" id="JBIGHY010000005">
    <property type="protein sequence ID" value="MFG6415266.1"/>
    <property type="molecule type" value="Genomic_DNA"/>
</dbReference>
<dbReference type="Pfam" id="PF07589">
    <property type="entry name" value="PEP-CTERM"/>
    <property type="match status" value="1"/>
</dbReference>
<evidence type="ECO:0000259" key="2">
    <source>
        <dbReference type="Pfam" id="PF07589"/>
    </source>
</evidence>
<evidence type="ECO:0000313" key="3">
    <source>
        <dbReference type="EMBL" id="MFG6415266.1"/>
    </source>
</evidence>
<name>A0ABW7EPA6_9BURK</name>
<dbReference type="Proteomes" id="UP001606300">
    <property type="component" value="Unassembled WGS sequence"/>
</dbReference>
<feature type="domain" description="Ice-binding protein C-terminal" evidence="2">
    <location>
        <begin position="188"/>
        <end position="213"/>
    </location>
</feature>
<organism evidence="3 4">
    <name type="scientific">Pelomonas dachongensis</name>
    <dbReference type="NCBI Taxonomy" id="3299029"/>
    <lineage>
        <taxon>Bacteria</taxon>
        <taxon>Pseudomonadati</taxon>
        <taxon>Pseudomonadota</taxon>
        <taxon>Betaproteobacteria</taxon>
        <taxon>Burkholderiales</taxon>
        <taxon>Sphaerotilaceae</taxon>
        <taxon>Roseateles</taxon>
    </lineage>
</organism>
<evidence type="ECO:0000313" key="4">
    <source>
        <dbReference type="Proteomes" id="UP001606300"/>
    </source>
</evidence>
<proteinExistence type="predicted"/>
<dbReference type="InterPro" id="IPR013424">
    <property type="entry name" value="Ice-binding_C"/>
</dbReference>
<evidence type="ECO:0000256" key="1">
    <source>
        <dbReference type="SAM" id="SignalP"/>
    </source>
</evidence>
<comment type="caution">
    <text evidence="3">The sequence shown here is derived from an EMBL/GenBank/DDBJ whole genome shotgun (WGS) entry which is preliminary data.</text>
</comment>
<gene>
    <name evidence="3" type="ORF">ACG02S_15320</name>
</gene>
<dbReference type="RefSeq" id="WP_394471334.1">
    <property type="nucleotide sequence ID" value="NZ_JBIGHY010000005.1"/>
</dbReference>
<sequence length="215" mass="22103">MHLKTLAALTALIASPAFAATITFPTVSCSSSASGVGTLVTCANGSFVNQAHGDVAGQLDVSYLDVDSTNGDSLRWWGTGYNTLPSALWASGSDANSFARITLTPASGMAITLDTLDLGAYATNTRTTNLRVFSLGSAVMFSHAGDVGTSGGPSTFFPSISSTTGVVIEWENSAYNVGINNISYTLAPVPEPRSYALLLGGLAAVGLLARRRRAG</sequence>
<protein>
    <submittedName>
        <fullName evidence="3">PEP-CTERM sorting domain-containing protein</fullName>
    </submittedName>
</protein>
<keyword evidence="4" id="KW-1185">Reference proteome</keyword>
<accession>A0ABW7EPA6</accession>